<protein>
    <recommendedName>
        <fullName evidence="4">DUF481 domain-containing protein</fullName>
    </recommendedName>
</protein>
<feature type="chain" id="PRO_5001696172" description="DUF481 domain-containing protein" evidence="1">
    <location>
        <begin position="21"/>
        <end position="341"/>
    </location>
</feature>
<feature type="signal peptide" evidence="1">
    <location>
        <begin position="1"/>
        <end position="20"/>
    </location>
</feature>
<evidence type="ECO:0008006" key="4">
    <source>
        <dbReference type="Google" id="ProtNLM"/>
    </source>
</evidence>
<sequence>MKIFIGLIAVFIVSFHAVSAQDYDTLYLKNQPPLAGKLERIRRGHIIFDLNDVGSIDVDLNKVVSLKTSGFGYRIQTANRDFLIGNFERHEDEGRVKISSASGELDIALRNISEVNLLHESFFERVEGKVSAGLRLSRFDNLGIYNSDIELDYDTERLEMDLSGYLLYIQEEGQISRDRENITFTANYYLSPSWQAVMMANYQRMLQLGIARRFQQGAGAGFYVLQHKRVIGRVVTGVMINNEVSVSGLRNRYLFEAPLIFEFTFFKLSQPEINFTTTQALFTGISQMGRFRVDGSTRLAWNVFKNFDISVNYYNNFDSRSPEDLTSRYDYGLVLELGFNF</sequence>
<dbReference type="eggNOG" id="ENOG50318XW">
    <property type="taxonomic scope" value="Bacteria"/>
</dbReference>
<dbReference type="Proteomes" id="UP000027821">
    <property type="component" value="Unassembled WGS sequence"/>
</dbReference>
<dbReference type="AlphaFoldDB" id="A0A074LMH4"/>
<organism evidence="2 3">
    <name type="scientific">Anditalea andensis</name>
    <dbReference type="NCBI Taxonomy" id="1048983"/>
    <lineage>
        <taxon>Bacteria</taxon>
        <taxon>Pseudomonadati</taxon>
        <taxon>Bacteroidota</taxon>
        <taxon>Cytophagia</taxon>
        <taxon>Cytophagales</taxon>
        <taxon>Cytophagaceae</taxon>
        <taxon>Anditalea</taxon>
    </lineage>
</organism>
<dbReference type="OrthoDB" id="666658at2"/>
<evidence type="ECO:0000256" key="1">
    <source>
        <dbReference type="SAM" id="SignalP"/>
    </source>
</evidence>
<dbReference type="EMBL" id="JMIH01000014">
    <property type="protein sequence ID" value="KEO75087.1"/>
    <property type="molecule type" value="Genomic_DNA"/>
</dbReference>
<dbReference type="RefSeq" id="WP_035071625.1">
    <property type="nucleotide sequence ID" value="NZ_JMIH01000014.1"/>
</dbReference>
<reference evidence="2 3" key="1">
    <citation type="submission" date="2014-04" db="EMBL/GenBank/DDBJ databases">
        <title>Characterization and application of a salt tolerant electro-active bacterium.</title>
        <authorList>
            <person name="Yang L."/>
            <person name="Wei S."/>
            <person name="Tay Q.X.M."/>
        </authorList>
    </citation>
    <scope>NUCLEOTIDE SEQUENCE [LARGE SCALE GENOMIC DNA]</scope>
    <source>
        <strain evidence="2 3">LY1</strain>
    </source>
</reference>
<evidence type="ECO:0000313" key="3">
    <source>
        <dbReference type="Proteomes" id="UP000027821"/>
    </source>
</evidence>
<keyword evidence="1" id="KW-0732">Signal</keyword>
<evidence type="ECO:0000313" key="2">
    <source>
        <dbReference type="EMBL" id="KEO75087.1"/>
    </source>
</evidence>
<dbReference type="Pfam" id="PF04338">
    <property type="entry name" value="DUF481"/>
    <property type="match status" value="1"/>
</dbReference>
<dbReference type="STRING" id="1048983.EL17_05290"/>
<keyword evidence="3" id="KW-1185">Reference proteome</keyword>
<dbReference type="InterPro" id="IPR007433">
    <property type="entry name" value="DUF481"/>
</dbReference>
<comment type="caution">
    <text evidence="2">The sequence shown here is derived from an EMBL/GenBank/DDBJ whole genome shotgun (WGS) entry which is preliminary data.</text>
</comment>
<gene>
    <name evidence="2" type="ORF">EL17_05290</name>
</gene>
<proteinExistence type="predicted"/>
<accession>A0A074LMH4</accession>
<name>A0A074LMH4_9BACT</name>